<dbReference type="InterPro" id="IPR004532">
    <property type="entry name" value="Phe-tRNA-ligase_IIc_bsu_bact"/>
</dbReference>
<dbReference type="Gene3D" id="3.30.56.10">
    <property type="match status" value="2"/>
</dbReference>
<comment type="subcellular location">
    <subcellularLocation>
        <location evidence="1 15">Cytoplasm</location>
    </subcellularLocation>
</comment>
<dbReference type="GO" id="GO:0006432">
    <property type="term" value="P:phenylalanyl-tRNA aminoacylation"/>
    <property type="evidence" value="ECO:0007669"/>
    <property type="project" value="UniProtKB-UniRule"/>
</dbReference>
<comment type="cofactor">
    <cofactor evidence="15">
        <name>Mg(2+)</name>
        <dbReference type="ChEBI" id="CHEBI:18420"/>
    </cofactor>
    <text evidence="15">Binds 2 magnesium ions per tetramer.</text>
</comment>
<dbReference type="InterPro" id="IPR045864">
    <property type="entry name" value="aa-tRNA-synth_II/BPL/LPL"/>
</dbReference>
<keyword evidence="11 16" id="KW-0694">RNA-binding</keyword>
<dbReference type="CDD" id="cd00769">
    <property type="entry name" value="PheRS_beta_core"/>
    <property type="match status" value="1"/>
</dbReference>
<protein>
    <recommendedName>
        <fullName evidence="15">Phenylalanine--tRNA ligase beta subunit</fullName>
        <ecNumber evidence="15">6.1.1.20</ecNumber>
    </recommendedName>
    <alternativeName>
        <fullName evidence="15">Phenylalanyl-tRNA synthetase beta subunit</fullName>
        <shortName evidence="15">PheRS</shortName>
    </alternativeName>
</protein>
<dbReference type="PANTHER" id="PTHR10947:SF0">
    <property type="entry name" value="PHENYLALANINE--TRNA LIGASE BETA SUBUNIT"/>
    <property type="match status" value="1"/>
</dbReference>
<reference evidence="20" key="1">
    <citation type="journal article" date="2021" name="PeerJ">
        <title>Extensive microbial diversity within the chicken gut microbiome revealed by metagenomics and culture.</title>
        <authorList>
            <person name="Gilroy R."/>
            <person name="Ravi A."/>
            <person name="Getino M."/>
            <person name="Pursley I."/>
            <person name="Horton D.L."/>
            <person name="Alikhan N.F."/>
            <person name="Baker D."/>
            <person name="Gharbi K."/>
            <person name="Hall N."/>
            <person name="Watson M."/>
            <person name="Adriaenssens E.M."/>
            <person name="Foster-Nyarko E."/>
            <person name="Jarju S."/>
            <person name="Secka A."/>
            <person name="Antonio M."/>
            <person name="Oren A."/>
            <person name="Chaudhuri R.R."/>
            <person name="La Ragione R."/>
            <person name="Hildebrand F."/>
            <person name="Pallen M.J."/>
        </authorList>
    </citation>
    <scope>NUCLEOTIDE SEQUENCE</scope>
    <source>
        <strain evidence="20">421</strain>
    </source>
</reference>
<evidence type="ECO:0000256" key="12">
    <source>
        <dbReference type="ARBA" id="ARBA00022917"/>
    </source>
</evidence>
<dbReference type="SMART" id="SM00896">
    <property type="entry name" value="FDX-ACB"/>
    <property type="match status" value="1"/>
</dbReference>
<feature type="binding site" evidence="15">
    <location>
        <position position="475"/>
    </location>
    <ligand>
        <name>Mg(2+)</name>
        <dbReference type="ChEBI" id="CHEBI:18420"/>
        <note>shared with alpha subunit</note>
    </ligand>
</feature>
<evidence type="ECO:0000256" key="2">
    <source>
        <dbReference type="ARBA" id="ARBA00008653"/>
    </source>
</evidence>
<comment type="catalytic activity">
    <reaction evidence="14 15">
        <text>tRNA(Phe) + L-phenylalanine + ATP = L-phenylalanyl-tRNA(Phe) + AMP + diphosphate + H(+)</text>
        <dbReference type="Rhea" id="RHEA:19413"/>
        <dbReference type="Rhea" id="RHEA-COMP:9668"/>
        <dbReference type="Rhea" id="RHEA-COMP:9699"/>
        <dbReference type="ChEBI" id="CHEBI:15378"/>
        <dbReference type="ChEBI" id="CHEBI:30616"/>
        <dbReference type="ChEBI" id="CHEBI:33019"/>
        <dbReference type="ChEBI" id="CHEBI:58095"/>
        <dbReference type="ChEBI" id="CHEBI:78442"/>
        <dbReference type="ChEBI" id="CHEBI:78531"/>
        <dbReference type="ChEBI" id="CHEBI:456215"/>
        <dbReference type="EC" id="6.1.1.20"/>
    </reaction>
</comment>
<dbReference type="FunFam" id="3.50.40.10:FF:000001">
    <property type="entry name" value="Phenylalanine--tRNA ligase beta subunit"/>
    <property type="match status" value="1"/>
</dbReference>
<evidence type="ECO:0000256" key="11">
    <source>
        <dbReference type="ARBA" id="ARBA00022884"/>
    </source>
</evidence>
<dbReference type="PANTHER" id="PTHR10947">
    <property type="entry name" value="PHENYLALANYL-TRNA SYNTHETASE BETA CHAIN AND LEUCINE-RICH REPEAT-CONTAINING PROTEIN 47"/>
    <property type="match status" value="1"/>
</dbReference>
<dbReference type="Proteomes" id="UP000824205">
    <property type="component" value="Unassembled WGS sequence"/>
</dbReference>
<evidence type="ECO:0000256" key="10">
    <source>
        <dbReference type="ARBA" id="ARBA00022842"/>
    </source>
</evidence>
<evidence type="ECO:0000256" key="15">
    <source>
        <dbReference type="HAMAP-Rule" id="MF_00283"/>
    </source>
</evidence>
<dbReference type="SUPFAM" id="SSF54991">
    <property type="entry name" value="Anticodon-binding domain of PheRS"/>
    <property type="match status" value="1"/>
</dbReference>
<evidence type="ECO:0000256" key="5">
    <source>
        <dbReference type="ARBA" id="ARBA00022555"/>
    </source>
</evidence>
<dbReference type="Gene3D" id="3.30.70.380">
    <property type="entry name" value="Ferrodoxin-fold anticodon-binding domain"/>
    <property type="match status" value="1"/>
</dbReference>
<feature type="binding site" evidence="15">
    <location>
        <position position="465"/>
    </location>
    <ligand>
        <name>Mg(2+)</name>
        <dbReference type="ChEBI" id="CHEBI:18420"/>
        <note>shared with alpha subunit</note>
    </ligand>
</feature>
<evidence type="ECO:0000259" key="19">
    <source>
        <dbReference type="PROSITE" id="PS51483"/>
    </source>
</evidence>
<sequence>MILSRKWLQDYVDTKDISDKEFCDAMTLSGSKVEEYKVEGSELENIVVGKINALERHPDSDHLWICSVDVGEKEDYQIVTGAQNLSVGDYVPAALPGATVYNRKEHCLEKIKKGKLRGVESNGMLCSFDELGLTQNDFPYAAADGIFVLGDDCDHTPGTDIHEAIGYNDTCVEFEITSNRSDCMSVSGLAREAAATFERKFTLPEPQVKPGHGDVNEHLKVAIFEPEKCYRYSGAVVENVRVKESPRWLRERLRASGVRPISNIVDITNYVMLEYGQPMHAFDLRFLEGNEVNVRNAKNGEKITTLDGVERELNDSMLVIADKNKPVAVAGVMGGEYSGIMEDTTTIVFESACFNGISVRRTAKALGMRTEASSRYEKELDPGATMRALKRALELVQELDAGDVVNGVVDCFVKPKAPVQVKFDYKWINDFIGIDLSEDEQKKILERLEFTFDGDMLTAPPFRNDIEHIADISEEVARFYGYHNIPNRMLSGVAIGKLTESQKFIKLINETLISCGCSEISTFSFISPKAYDKIRLSKDSPLRNSVTILNPLGEDTSIMRTTVLPSMLEVLARNYNHKNSSACLYEIGTVYEPTEAGKLPVERQKAVIGIYGDGADYYALKGIVEKLLEVLNTAEYDIVPVSDAPTFHPGRTAQFRIGDKVLATLGEVHPEAAENYGIGERVYIAEIDVETAFENRRAARTHKPLPKFPAVTRDLAFVCDRDIPVLTLQKEISNAVGKTLERVKLFDVYEGEQIESGKKSVAFNIQMRSADKTLTDEEADAAVKRVLKSLSKLGITLRA</sequence>
<keyword evidence="4 15" id="KW-0963">Cytoplasm</keyword>
<evidence type="ECO:0000313" key="21">
    <source>
        <dbReference type="Proteomes" id="UP000824205"/>
    </source>
</evidence>
<dbReference type="InterPro" id="IPR020825">
    <property type="entry name" value="Phe-tRNA_synthase-like_B3/B4"/>
</dbReference>
<dbReference type="InterPro" id="IPR005146">
    <property type="entry name" value="B3/B4_tRNA-bd"/>
</dbReference>
<dbReference type="Pfam" id="PF17759">
    <property type="entry name" value="tRNA_synthFbeta"/>
    <property type="match status" value="1"/>
</dbReference>
<dbReference type="InterPro" id="IPR041616">
    <property type="entry name" value="PheRS_beta_core"/>
</dbReference>
<dbReference type="InterPro" id="IPR036690">
    <property type="entry name" value="Fdx_antiC-bd_sf"/>
</dbReference>
<dbReference type="AlphaFoldDB" id="A0A9D1RE19"/>
<dbReference type="NCBIfam" id="TIGR00472">
    <property type="entry name" value="pheT_bact"/>
    <property type="match status" value="1"/>
</dbReference>
<dbReference type="SUPFAM" id="SSF56037">
    <property type="entry name" value="PheT/TilS domain"/>
    <property type="match status" value="1"/>
</dbReference>
<evidence type="ECO:0000256" key="14">
    <source>
        <dbReference type="ARBA" id="ARBA00049255"/>
    </source>
</evidence>
<keyword evidence="8 15" id="KW-0547">Nucleotide-binding</keyword>
<accession>A0A9D1RE19</accession>
<comment type="similarity">
    <text evidence="2 15">Belongs to the phenylalanyl-tRNA synthetase beta subunit family. Type 1 subfamily.</text>
</comment>
<evidence type="ECO:0000256" key="9">
    <source>
        <dbReference type="ARBA" id="ARBA00022840"/>
    </source>
</evidence>
<dbReference type="SUPFAM" id="SSF50249">
    <property type="entry name" value="Nucleic acid-binding proteins"/>
    <property type="match status" value="1"/>
</dbReference>
<evidence type="ECO:0000256" key="3">
    <source>
        <dbReference type="ARBA" id="ARBA00011209"/>
    </source>
</evidence>
<feature type="binding site" evidence="15">
    <location>
        <position position="474"/>
    </location>
    <ligand>
        <name>Mg(2+)</name>
        <dbReference type="ChEBI" id="CHEBI:18420"/>
        <note>shared with alpha subunit</note>
    </ligand>
</feature>
<dbReference type="Gene3D" id="3.30.930.10">
    <property type="entry name" value="Bira Bifunctional Protein, Domain 2"/>
    <property type="match status" value="1"/>
</dbReference>
<dbReference type="InterPro" id="IPR002547">
    <property type="entry name" value="tRNA-bd_dom"/>
</dbReference>
<evidence type="ECO:0000259" key="18">
    <source>
        <dbReference type="PROSITE" id="PS51447"/>
    </source>
</evidence>
<dbReference type="GO" id="GO:0004826">
    <property type="term" value="F:phenylalanine-tRNA ligase activity"/>
    <property type="evidence" value="ECO:0007669"/>
    <property type="project" value="UniProtKB-UniRule"/>
</dbReference>
<name>A0A9D1RE19_9FIRM</name>
<keyword evidence="9 15" id="KW-0067">ATP-binding</keyword>
<dbReference type="Pfam" id="PF01588">
    <property type="entry name" value="tRNA_bind"/>
    <property type="match status" value="1"/>
</dbReference>
<dbReference type="Gene3D" id="2.40.50.140">
    <property type="entry name" value="Nucleic acid-binding proteins"/>
    <property type="match status" value="1"/>
</dbReference>
<gene>
    <name evidence="15 20" type="primary">pheT</name>
    <name evidence="20" type="ORF">IAA48_05705</name>
</gene>
<evidence type="ECO:0000256" key="8">
    <source>
        <dbReference type="ARBA" id="ARBA00022741"/>
    </source>
</evidence>
<evidence type="ECO:0000256" key="4">
    <source>
        <dbReference type="ARBA" id="ARBA00022490"/>
    </source>
</evidence>
<dbReference type="SMART" id="SM00873">
    <property type="entry name" value="B3_4"/>
    <property type="match status" value="1"/>
</dbReference>
<dbReference type="InterPro" id="IPR009061">
    <property type="entry name" value="DNA-bd_dom_put_sf"/>
</dbReference>
<dbReference type="GO" id="GO:0016740">
    <property type="term" value="F:transferase activity"/>
    <property type="evidence" value="ECO:0007669"/>
    <property type="project" value="UniProtKB-ARBA"/>
</dbReference>
<dbReference type="GO" id="GO:0005524">
    <property type="term" value="F:ATP binding"/>
    <property type="evidence" value="ECO:0007669"/>
    <property type="project" value="UniProtKB-UniRule"/>
</dbReference>
<feature type="binding site" evidence="15">
    <location>
        <position position="471"/>
    </location>
    <ligand>
        <name>Mg(2+)</name>
        <dbReference type="ChEBI" id="CHEBI:18420"/>
        <note>shared with alpha subunit</note>
    </ligand>
</feature>
<dbReference type="InterPro" id="IPR005147">
    <property type="entry name" value="tRNA_synthase_B5-dom"/>
</dbReference>
<dbReference type="Gene3D" id="3.50.40.10">
    <property type="entry name" value="Phenylalanyl-trna Synthetase, Chain B, domain 3"/>
    <property type="match status" value="1"/>
</dbReference>
<evidence type="ECO:0000256" key="13">
    <source>
        <dbReference type="ARBA" id="ARBA00023146"/>
    </source>
</evidence>
<dbReference type="CDD" id="cd02796">
    <property type="entry name" value="tRNA_bind_bactPheRS"/>
    <property type="match status" value="1"/>
</dbReference>
<dbReference type="InterPro" id="IPR045060">
    <property type="entry name" value="Phe-tRNA-ligase_IIc_bsu"/>
</dbReference>
<comment type="caution">
    <text evidence="20">The sequence shown here is derived from an EMBL/GenBank/DDBJ whole genome shotgun (WGS) entry which is preliminary data.</text>
</comment>
<feature type="domain" description="B5" evidence="19">
    <location>
        <begin position="416"/>
        <end position="487"/>
    </location>
</feature>
<keyword evidence="10 15" id="KW-0460">Magnesium</keyword>
<keyword evidence="13 15" id="KW-0030">Aminoacyl-tRNA synthetase</keyword>
<dbReference type="EMBL" id="DXGE01000024">
    <property type="protein sequence ID" value="HIW85974.1"/>
    <property type="molecule type" value="Genomic_DNA"/>
</dbReference>
<evidence type="ECO:0000313" key="20">
    <source>
        <dbReference type="EMBL" id="HIW85974.1"/>
    </source>
</evidence>
<dbReference type="SUPFAM" id="SSF46955">
    <property type="entry name" value="Putative DNA-binding domain"/>
    <property type="match status" value="1"/>
</dbReference>
<dbReference type="GO" id="GO:0009328">
    <property type="term" value="C:phenylalanine-tRNA ligase complex"/>
    <property type="evidence" value="ECO:0007669"/>
    <property type="project" value="TreeGrafter"/>
</dbReference>
<dbReference type="HAMAP" id="MF_00283">
    <property type="entry name" value="Phe_tRNA_synth_beta1"/>
    <property type="match status" value="1"/>
</dbReference>
<dbReference type="SMART" id="SM00874">
    <property type="entry name" value="B5"/>
    <property type="match status" value="1"/>
</dbReference>
<evidence type="ECO:0000256" key="16">
    <source>
        <dbReference type="PROSITE-ProRule" id="PRU00209"/>
    </source>
</evidence>
<evidence type="ECO:0000256" key="7">
    <source>
        <dbReference type="ARBA" id="ARBA00022723"/>
    </source>
</evidence>
<dbReference type="InterPro" id="IPR005121">
    <property type="entry name" value="Fdx_antiC-bd"/>
</dbReference>
<organism evidence="20 21">
    <name type="scientific">Candidatus Eubacterium faecipullorum</name>
    <dbReference type="NCBI Taxonomy" id="2838571"/>
    <lineage>
        <taxon>Bacteria</taxon>
        <taxon>Bacillati</taxon>
        <taxon>Bacillota</taxon>
        <taxon>Clostridia</taxon>
        <taxon>Eubacteriales</taxon>
        <taxon>Eubacteriaceae</taxon>
        <taxon>Eubacterium</taxon>
    </lineage>
</organism>
<dbReference type="FunFam" id="2.40.50.140:FF:000045">
    <property type="entry name" value="Phenylalanine--tRNA ligase beta subunit"/>
    <property type="match status" value="1"/>
</dbReference>
<dbReference type="GO" id="GO:0000049">
    <property type="term" value="F:tRNA binding"/>
    <property type="evidence" value="ECO:0007669"/>
    <property type="project" value="UniProtKB-UniRule"/>
</dbReference>
<dbReference type="GO" id="GO:0140096">
    <property type="term" value="F:catalytic activity, acting on a protein"/>
    <property type="evidence" value="ECO:0007669"/>
    <property type="project" value="UniProtKB-ARBA"/>
</dbReference>
<dbReference type="Pfam" id="PF03147">
    <property type="entry name" value="FDX-ACB"/>
    <property type="match status" value="1"/>
</dbReference>
<evidence type="ECO:0000256" key="6">
    <source>
        <dbReference type="ARBA" id="ARBA00022598"/>
    </source>
</evidence>
<keyword evidence="5 16" id="KW-0820">tRNA-binding</keyword>
<dbReference type="InterPro" id="IPR033714">
    <property type="entry name" value="tRNA_bind_bactPheRS"/>
</dbReference>
<dbReference type="GO" id="GO:0000287">
    <property type="term" value="F:magnesium ion binding"/>
    <property type="evidence" value="ECO:0007669"/>
    <property type="project" value="UniProtKB-UniRule"/>
</dbReference>
<dbReference type="EC" id="6.1.1.20" evidence="15"/>
<proteinExistence type="inferred from homology"/>
<dbReference type="InterPro" id="IPR012340">
    <property type="entry name" value="NA-bd_OB-fold"/>
</dbReference>
<dbReference type="Pfam" id="PF03483">
    <property type="entry name" value="B3_4"/>
    <property type="match status" value="1"/>
</dbReference>
<evidence type="ECO:0000259" key="17">
    <source>
        <dbReference type="PROSITE" id="PS50886"/>
    </source>
</evidence>
<dbReference type="PROSITE" id="PS51447">
    <property type="entry name" value="FDX_ACB"/>
    <property type="match status" value="1"/>
</dbReference>
<feature type="domain" description="TRNA-binding" evidence="17">
    <location>
        <begin position="40"/>
        <end position="162"/>
    </location>
</feature>
<feature type="domain" description="FDX-ACB" evidence="18">
    <location>
        <begin position="706"/>
        <end position="798"/>
    </location>
</feature>
<dbReference type="Pfam" id="PF03484">
    <property type="entry name" value="B5"/>
    <property type="match status" value="1"/>
</dbReference>
<keyword evidence="12 15" id="KW-0648">Protein biosynthesis</keyword>
<dbReference type="PROSITE" id="PS50886">
    <property type="entry name" value="TRBD"/>
    <property type="match status" value="1"/>
</dbReference>
<dbReference type="PROSITE" id="PS51483">
    <property type="entry name" value="B5"/>
    <property type="match status" value="1"/>
</dbReference>
<comment type="subunit">
    <text evidence="3 15">Tetramer of two alpha and two beta subunits.</text>
</comment>
<dbReference type="FunFam" id="3.30.70.380:FF:000001">
    <property type="entry name" value="Phenylalanine--tRNA ligase beta subunit"/>
    <property type="match status" value="1"/>
</dbReference>
<evidence type="ECO:0000256" key="1">
    <source>
        <dbReference type="ARBA" id="ARBA00004496"/>
    </source>
</evidence>
<keyword evidence="7 15" id="KW-0479">Metal-binding</keyword>
<reference evidence="20" key="2">
    <citation type="submission" date="2021-04" db="EMBL/GenBank/DDBJ databases">
        <authorList>
            <person name="Gilroy R."/>
        </authorList>
    </citation>
    <scope>NUCLEOTIDE SEQUENCE</scope>
    <source>
        <strain evidence="20">421</strain>
    </source>
</reference>
<dbReference type="SUPFAM" id="SSF55681">
    <property type="entry name" value="Class II aaRS and biotin synthetases"/>
    <property type="match status" value="1"/>
</dbReference>
<keyword evidence="6 15" id="KW-0436">Ligase</keyword>